<accession>A0A1E4S214</accession>
<evidence type="ECO:0000313" key="2">
    <source>
        <dbReference type="EMBL" id="ODV73546.1"/>
    </source>
</evidence>
<dbReference type="GeneID" id="30991532"/>
<sequence length="268" mass="29203">MDTSLENKPVITAFASQFDEIDKALFDYRYRRQTQLHQRGAGMGMNANAYTYENNMGMNKSKNKFPGGQRRKNNNNNSNVGAGSHRRVQAVPQQPVSPAMAQQQQQQGYALMGQKHVANTAAMQQGGAFHHQYVTAGSPDLFPPEGVITPTMSNNSNNNKFDAFSLNLSSSISSGSSSFSSSNGEVDNIIGGSGFANTNPTFGSIWDPIVSQQEKPSQHARYVGFNETTNATNATNVVNEQKSFGSRTTGEKTNGWLNIWGNDMSVWG</sequence>
<dbReference type="AlphaFoldDB" id="A0A1E4S214"/>
<keyword evidence="3" id="KW-1185">Reference proteome</keyword>
<evidence type="ECO:0000256" key="1">
    <source>
        <dbReference type="SAM" id="MobiDB-lite"/>
    </source>
</evidence>
<evidence type="ECO:0000313" key="3">
    <source>
        <dbReference type="Proteomes" id="UP000094389"/>
    </source>
</evidence>
<dbReference type="EMBL" id="KV453930">
    <property type="protein sequence ID" value="ODV73546.1"/>
    <property type="molecule type" value="Genomic_DNA"/>
</dbReference>
<name>A0A1E4S214_CYBJN</name>
<dbReference type="OMA" id="GWLNIWG"/>
<organism evidence="2 3">
    <name type="scientific">Cyberlindnera jadinii (strain ATCC 18201 / CBS 1600 / BCRC 20928 / JCM 3617 / NBRC 0987 / NRRL Y-1542)</name>
    <name type="common">Torula yeast</name>
    <name type="synonym">Candida utilis</name>
    <dbReference type="NCBI Taxonomy" id="983966"/>
    <lineage>
        <taxon>Eukaryota</taxon>
        <taxon>Fungi</taxon>
        <taxon>Dikarya</taxon>
        <taxon>Ascomycota</taxon>
        <taxon>Saccharomycotina</taxon>
        <taxon>Saccharomycetes</taxon>
        <taxon>Phaffomycetales</taxon>
        <taxon>Phaffomycetaceae</taxon>
        <taxon>Cyberlindnera</taxon>
    </lineage>
</organism>
<protein>
    <submittedName>
        <fullName evidence="2">Uncharacterized protein</fullName>
    </submittedName>
</protein>
<reference evidence="2 3" key="1">
    <citation type="journal article" date="2016" name="Proc. Natl. Acad. Sci. U.S.A.">
        <title>Comparative genomics of biotechnologically important yeasts.</title>
        <authorList>
            <person name="Riley R."/>
            <person name="Haridas S."/>
            <person name="Wolfe K.H."/>
            <person name="Lopes M.R."/>
            <person name="Hittinger C.T."/>
            <person name="Goeker M."/>
            <person name="Salamov A.A."/>
            <person name="Wisecaver J.H."/>
            <person name="Long T.M."/>
            <person name="Calvey C.H."/>
            <person name="Aerts A.L."/>
            <person name="Barry K.W."/>
            <person name="Choi C."/>
            <person name="Clum A."/>
            <person name="Coughlan A.Y."/>
            <person name="Deshpande S."/>
            <person name="Douglass A.P."/>
            <person name="Hanson S.J."/>
            <person name="Klenk H.-P."/>
            <person name="LaButti K.M."/>
            <person name="Lapidus A."/>
            <person name="Lindquist E.A."/>
            <person name="Lipzen A.M."/>
            <person name="Meier-Kolthoff J.P."/>
            <person name="Ohm R.A."/>
            <person name="Otillar R.P."/>
            <person name="Pangilinan J.L."/>
            <person name="Peng Y."/>
            <person name="Rokas A."/>
            <person name="Rosa C.A."/>
            <person name="Scheuner C."/>
            <person name="Sibirny A.A."/>
            <person name="Slot J.C."/>
            <person name="Stielow J.B."/>
            <person name="Sun H."/>
            <person name="Kurtzman C.P."/>
            <person name="Blackwell M."/>
            <person name="Grigoriev I.V."/>
            <person name="Jeffries T.W."/>
        </authorList>
    </citation>
    <scope>NUCLEOTIDE SEQUENCE [LARGE SCALE GENOMIC DNA]</scope>
    <source>
        <strain evidence="3">ATCC 18201 / CBS 1600 / BCRC 20928 / JCM 3617 / NBRC 0987 / NRRL Y-1542</strain>
    </source>
</reference>
<dbReference type="Proteomes" id="UP000094389">
    <property type="component" value="Unassembled WGS sequence"/>
</dbReference>
<gene>
    <name evidence="2" type="ORF">CYBJADRAFT_184601</name>
</gene>
<proteinExistence type="predicted"/>
<feature type="region of interest" description="Disordered" evidence="1">
    <location>
        <begin position="57"/>
        <end position="90"/>
    </location>
</feature>
<dbReference type="RefSeq" id="XP_020070585.1">
    <property type="nucleotide sequence ID" value="XM_020217136.1"/>
</dbReference>